<dbReference type="GO" id="GO:0051213">
    <property type="term" value="F:dioxygenase activity"/>
    <property type="evidence" value="ECO:0007669"/>
    <property type="project" value="UniProtKB-KW"/>
</dbReference>
<dbReference type="Proteomes" id="UP000239494">
    <property type="component" value="Unassembled WGS sequence"/>
</dbReference>
<dbReference type="OrthoDB" id="9792626at2"/>
<evidence type="ECO:0000259" key="1">
    <source>
        <dbReference type="PROSITE" id="PS51819"/>
    </source>
</evidence>
<comment type="caution">
    <text evidence="2">The sequence shown here is derived from an EMBL/GenBank/DDBJ whole genome shotgun (WGS) entry which is preliminary data.</text>
</comment>
<keyword evidence="3" id="KW-1185">Reference proteome</keyword>
<dbReference type="AlphaFoldDB" id="A0A2T0TJH1"/>
<protein>
    <submittedName>
        <fullName evidence="2">Glyoxalase/bleomycin resistance protein/dioxygenase superfamily protein</fullName>
    </submittedName>
</protein>
<sequence>MPIQRLNHAVLYVRDVAKAVAFYGDVLGFKTITEMPGRAAFLQAAGSTNDHDLGLFAMGEHATPSPAGRTAVGLYHLAWEVDTLAELAAIRARLVEHGALVGESDHGTTKALYAHDVDGIEFEVCWLVPADRITDDLRAVNGSRPLDLAAEAELYGADLRGGVGVSVPALG</sequence>
<dbReference type="Gene3D" id="3.10.180.10">
    <property type="entry name" value="2,3-Dihydroxybiphenyl 1,2-Dioxygenase, domain 1"/>
    <property type="match status" value="1"/>
</dbReference>
<gene>
    <name evidence="2" type="ORF">CLV43_101120</name>
</gene>
<dbReference type="Pfam" id="PF00903">
    <property type="entry name" value="Glyoxalase"/>
    <property type="match status" value="1"/>
</dbReference>
<keyword evidence="2" id="KW-0560">Oxidoreductase</keyword>
<dbReference type="InterPro" id="IPR029068">
    <property type="entry name" value="Glyas_Bleomycin-R_OHBP_Dase"/>
</dbReference>
<dbReference type="InterPro" id="IPR004360">
    <property type="entry name" value="Glyas_Fos-R_dOase_dom"/>
</dbReference>
<accession>A0A2T0TJH1</accession>
<dbReference type="RefSeq" id="WP_106184975.1">
    <property type="nucleotide sequence ID" value="NZ_PVTF01000001.1"/>
</dbReference>
<reference evidence="2 3" key="1">
    <citation type="submission" date="2018-03" db="EMBL/GenBank/DDBJ databases">
        <title>Genomic Encyclopedia of Archaeal and Bacterial Type Strains, Phase II (KMG-II): from individual species to whole genera.</title>
        <authorList>
            <person name="Goeker M."/>
        </authorList>
    </citation>
    <scope>NUCLEOTIDE SEQUENCE [LARGE SCALE GENOMIC DNA]</scope>
    <source>
        <strain evidence="2 3">DSM 44720</strain>
    </source>
</reference>
<dbReference type="PANTHER" id="PTHR43279:SF1">
    <property type="entry name" value="CATECHOL-2,3-DIOXYGENASE"/>
    <property type="match status" value="1"/>
</dbReference>
<dbReference type="InterPro" id="IPR037523">
    <property type="entry name" value="VOC_core"/>
</dbReference>
<dbReference type="EMBL" id="PVTF01000001">
    <property type="protein sequence ID" value="PRY45860.1"/>
    <property type="molecule type" value="Genomic_DNA"/>
</dbReference>
<dbReference type="PROSITE" id="PS51819">
    <property type="entry name" value="VOC"/>
    <property type="match status" value="1"/>
</dbReference>
<organism evidence="2 3">
    <name type="scientific">Umezawaea tangerina</name>
    <dbReference type="NCBI Taxonomy" id="84725"/>
    <lineage>
        <taxon>Bacteria</taxon>
        <taxon>Bacillati</taxon>
        <taxon>Actinomycetota</taxon>
        <taxon>Actinomycetes</taxon>
        <taxon>Pseudonocardiales</taxon>
        <taxon>Pseudonocardiaceae</taxon>
        <taxon>Umezawaea</taxon>
    </lineage>
</organism>
<name>A0A2T0TJH1_9PSEU</name>
<evidence type="ECO:0000313" key="3">
    <source>
        <dbReference type="Proteomes" id="UP000239494"/>
    </source>
</evidence>
<evidence type="ECO:0000313" key="2">
    <source>
        <dbReference type="EMBL" id="PRY45860.1"/>
    </source>
</evidence>
<dbReference type="PANTHER" id="PTHR43279">
    <property type="entry name" value="CATECHOL-2,3-DIOXYGENASE"/>
    <property type="match status" value="1"/>
</dbReference>
<dbReference type="SUPFAM" id="SSF54593">
    <property type="entry name" value="Glyoxalase/Bleomycin resistance protein/Dihydroxybiphenyl dioxygenase"/>
    <property type="match status" value="1"/>
</dbReference>
<keyword evidence="2" id="KW-0223">Dioxygenase</keyword>
<proteinExistence type="predicted"/>
<feature type="domain" description="VOC" evidence="1">
    <location>
        <begin position="5"/>
        <end position="127"/>
    </location>
</feature>